<dbReference type="GO" id="GO:0005886">
    <property type="term" value="C:plasma membrane"/>
    <property type="evidence" value="ECO:0007669"/>
    <property type="project" value="UniProtKB-SubCell"/>
</dbReference>
<dbReference type="Gene3D" id="1.10.3810.10">
    <property type="entry name" value="Biosynthetic peptidoglycan transglycosylase-like"/>
    <property type="match status" value="1"/>
</dbReference>
<keyword evidence="13" id="KW-0511">Multifunctional enzyme</keyword>
<evidence type="ECO:0000256" key="7">
    <source>
        <dbReference type="ARBA" id="ARBA00022676"/>
    </source>
</evidence>
<dbReference type="PANTHER" id="PTHR32282:SF11">
    <property type="entry name" value="PENICILLIN-BINDING PROTEIN 1B"/>
    <property type="match status" value="1"/>
</dbReference>
<evidence type="ECO:0000256" key="15">
    <source>
        <dbReference type="ARBA" id="ARBA00034000"/>
    </source>
</evidence>
<evidence type="ECO:0000256" key="2">
    <source>
        <dbReference type="ARBA" id="ARBA00007090"/>
    </source>
</evidence>
<reference evidence="20 21" key="1">
    <citation type="submission" date="2016-09" db="EMBL/GenBank/DDBJ databases">
        <title>Desulfuribacillus arsenicus sp. nov., an obligately anaerobic, dissimilatory arsenic- and antimonate-reducing bacterium isolated from anoxic sediments.</title>
        <authorList>
            <person name="Abin C.A."/>
            <person name="Hollibaugh J.T."/>
        </authorList>
    </citation>
    <scope>NUCLEOTIDE SEQUENCE [LARGE SCALE GENOMIC DNA]</scope>
    <source>
        <strain evidence="20 21">MLFW-2</strain>
    </source>
</reference>
<evidence type="ECO:0000256" key="13">
    <source>
        <dbReference type="ARBA" id="ARBA00023268"/>
    </source>
</evidence>
<evidence type="ECO:0000256" key="17">
    <source>
        <dbReference type="SAM" id="Phobius"/>
    </source>
</evidence>
<dbReference type="PANTHER" id="PTHR32282">
    <property type="entry name" value="BINDING PROTEIN TRANSPEPTIDASE, PUTATIVE-RELATED"/>
    <property type="match status" value="1"/>
</dbReference>
<dbReference type="GO" id="GO:0008955">
    <property type="term" value="F:peptidoglycan glycosyltransferase activity"/>
    <property type="evidence" value="ECO:0007669"/>
    <property type="project" value="UniProtKB-EC"/>
</dbReference>
<keyword evidence="6" id="KW-0645">Protease</keyword>
<keyword evidence="14" id="KW-0961">Cell wall biogenesis/degradation</keyword>
<dbReference type="Pfam" id="PF00912">
    <property type="entry name" value="Transgly"/>
    <property type="match status" value="1"/>
</dbReference>
<dbReference type="SUPFAM" id="SSF56601">
    <property type="entry name" value="beta-lactamase/transpeptidase-like"/>
    <property type="match status" value="1"/>
</dbReference>
<evidence type="ECO:0000256" key="12">
    <source>
        <dbReference type="ARBA" id="ARBA00023136"/>
    </source>
</evidence>
<evidence type="ECO:0000313" key="20">
    <source>
        <dbReference type="EMBL" id="OEH85389.1"/>
    </source>
</evidence>
<protein>
    <submittedName>
        <fullName evidence="20">Uncharacterized protein</fullName>
    </submittedName>
</protein>
<evidence type="ECO:0000256" key="10">
    <source>
        <dbReference type="ARBA" id="ARBA00022960"/>
    </source>
</evidence>
<evidence type="ECO:0000313" key="21">
    <source>
        <dbReference type="Proteomes" id="UP000095255"/>
    </source>
</evidence>
<evidence type="ECO:0000256" key="1">
    <source>
        <dbReference type="ARBA" id="ARBA00004236"/>
    </source>
</evidence>
<sequence>MWGTIRWISSKLFALSILSIFLLIGFIIYLKGQPLPDQDIAYTTKIYSRDHQIIDNLHTEENRVHVPLEDISTHIVQATVAIEDQHFYQHFGVDVKGVLRAIYINFQNQSRSQGGSTITQQLAKNLYLTHEKTWERKFYELILTAQLELHYSKSYILEKYLNQIYYGHGCYGVEAASQRYFGKSASELTLAESTLLAGVPKGPSYYSPFLNYDNAMKRQKLVLHRMVENGYISQQEMDDALTSELVFHKPNVQTASALYFRDYVIAELVKLGYQEDQLRMQGLEITTTLNLGMQQTAAALIDEQLSKFEDLQAALVTVNPENGDILAMVGGRDYKESPYNRVLAKRQAGSTFKPFVYLAALDSGLSPVSKLKSEAARFTYDNGRQSYTPRNFNDFYFNDDITFLKALAVSDNVVAVKTNLMVRPSLVKETAQTLGIQSYLQEEPSLALGAFPVSPMEMTVAYGTIASQGIRIEPRAILEIRDRRGKLLYASETQQQHVHDPETLYILTDMMRSVFEPDGTGFRVKDLLPFDVAGKTGTTDTDAWMIGFTPDNVTSVWVGYDRDRFISRSESYQATPIWANYMAQVSGTTVPVMGHPTSVGESSTVTEPVITKQHYKQFPIPKGVAPLEICLDTGELAPANGSCTRTRTVFFVPGTEPVQ</sequence>
<keyword evidence="12 17" id="KW-0472">Membrane</keyword>
<dbReference type="OrthoDB" id="9766909at2"/>
<comment type="catalytic activity">
    <reaction evidence="16">
        <text>[GlcNAc-(1-&gt;4)-Mur2Ac(oyl-L-Ala-gamma-D-Glu-L-Lys-D-Ala-D-Ala)](n)-di-trans,octa-cis-undecaprenyl diphosphate + beta-D-GlcNAc-(1-&gt;4)-Mur2Ac(oyl-L-Ala-gamma-D-Glu-L-Lys-D-Ala-D-Ala)-di-trans,octa-cis-undecaprenyl diphosphate = [GlcNAc-(1-&gt;4)-Mur2Ac(oyl-L-Ala-gamma-D-Glu-L-Lys-D-Ala-D-Ala)](n+1)-di-trans,octa-cis-undecaprenyl diphosphate + di-trans,octa-cis-undecaprenyl diphosphate + H(+)</text>
        <dbReference type="Rhea" id="RHEA:23708"/>
        <dbReference type="Rhea" id="RHEA-COMP:9602"/>
        <dbReference type="Rhea" id="RHEA-COMP:9603"/>
        <dbReference type="ChEBI" id="CHEBI:15378"/>
        <dbReference type="ChEBI" id="CHEBI:58405"/>
        <dbReference type="ChEBI" id="CHEBI:60033"/>
        <dbReference type="ChEBI" id="CHEBI:78435"/>
        <dbReference type="EC" id="2.4.99.28"/>
    </reaction>
</comment>
<keyword evidence="8" id="KW-0808">Transferase</keyword>
<dbReference type="EMBL" id="MJAT01000022">
    <property type="protein sequence ID" value="OEH85389.1"/>
    <property type="molecule type" value="Genomic_DNA"/>
</dbReference>
<evidence type="ECO:0000256" key="9">
    <source>
        <dbReference type="ARBA" id="ARBA00022801"/>
    </source>
</evidence>
<comment type="similarity">
    <text evidence="2">In the C-terminal section; belongs to the transpeptidase family.</text>
</comment>
<dbReference type="GO" id="GO:0008360">
    <property type="term" value="P:regulation of cell shape"/>
    <property type="evidence" value="ECO:0007669"/>
    <property type="project" value="UniProtKB-KW"/>
</dbReference>
<dbReference type="InterPro" id="IPR001460">
    <property type="entry name" value="PCN-bd_Tpept"/>
</dbReference>
<dbReference type="GO" id="GO:0006508">
    <property type="term" value="P:proteolysis"/>
    <property type="evidence" value="ECO:0007669"/>
    <property type="project" value="UniProtKB-KW"/>
</dbReference>
<keyword evidence="4" id="KW-1003">Cell membrane</keyword>
<evidence type="ECO:0000256" key="8">
    <source>
        <dbReference type="ARBA" id="ARBA00022679"/>
    </source>
</evidence>
<evidence type="ECO:0000256" key="16">
    <source>
        <dbReference type="ARBA" id="ARBA00049902"/>
    </source>
</evidence>
<keyword evidence="7" id="KW-0328">Glycosyltransferase</keyword>
<dbReference type="SUPFAM" id="SSF53955">
    <property type="entry name" value="Lysozyme-like"/>
    <property type="match status" value="1"/>
</dbReference>
<keyword evidence="11" id="KW-0573">Peptidoglycan synthesis</keyword>
<organism evidence="20 21">
    <name type="scientific">Desulfuribacillus stibiiarsenatis</name>
    <dbReference type="NCBI Taxonomy" id="1390249"/>
    <lineage>
        <taxon>Bacteria</taxon>
        <taxon>Bacillati</taxon>
        <taxon>Bacillota</taxon>
        <taxon>Desulfuribacillia</taxon>
        <taxon>Desulfuribacillales</taxon>
        <taxon>Desulfuribacillaceae</taxon>
        <taxon>Desulfuribacillus</taxon>
    </lineage>
</organism>
<accession>A0A1E5L5Y3</accession>
<dbReference type="STRING" id="1390249.BHU72_04680"/>
<keyword evidence="10" id="KW-0133">Cell shape</keyword>
<evidence type="ECO:0000259" key="19">
    <source>
        <dbReference type="Pfam" id="PF00912"/>
    </source>
</evidence>
<proteinExistence type="inferred from homology"/>
<evidence type="ECO:0000256" key="3">
    <source>
        <dbReference type="ARBA" id="ARBA00007739"/>
    </source>
</evidence>
<comment type="similarity">
    <text evidence="3">In the N-terminal section; belongs to the glycosyltransferase 51 family.</text>
</comment>
<feature type="domain" description="Penicillin-binding protein transpeptidase" evidence="18">
    <location>
        <begin position="314"/>
        <end position="581"/>
    </location>
</feature>
<dbReference type="Proteomes" id="UP000095255">
    <property type="component" value="Unassembled WGS sequence"/>
</dbReference>
<dbReference type="InterPro" id="IPR036950">
    <property type="entry name" value="PBP_transglycosylase"/>
</dbReference>
<evidence type="ECO:0000256" key="6">
    <source>
        <dbReference type="ARBA" id="ARBA00022670"/>
    </source>
</evidence>
<evidence type="ECO:0000256" key="4">
    <source>
        <dbReference type="ARBA" id="ARBA00022475"/>
    </source>
</evidence>
<dbReference type="InterPro" id="IPR012338">
    <property type="entry name" value="Beta-lactam/transpept-like"/>
</dbReference>
<dbReference type="Pfam" id="PF00905">
    <property type="entry name" value="Transpeptidase"/>
    <property type="match status" value="1"/>
</dbReference>
<dbReference type="AlphaFoldDB" id="A0A1E5L5Y3"/>
<dbReference type="NCBIfam" id="TIGR02074">
    <property type="entry name" value="PBP_1a_fam"/>
    <property type="match status" value="1"/>
</dbReference>
<dbReference type="FunFam" id="1.10.3810.10:FF:000001">
    <property type="entry name" value="Penicillin-binding protein 1A"/>
    <property type="match status" value="1"/>
</dbReference>
<evidence type="ECO:0000256" key="5">
    <source>
        <dbReference type="ARBA" id="ARBA00022645"/>
    </source>
</evidence>
<dbReference type="InterPro" id="IPR050396">
    <property type="entry name" value="Glycosyltr_51/Transpeptidase"/>
</dbReference>
<evidence type="ECO:0000259" key="18">
    <source>
        <dbReference type="Pfam" id="PF00905"/>
    </source>
</evidence>
<feature type="domain" description="Glycosyl transferase family 51" evidence="19">
    <location>
        <begin position="52"/>
        <end position="226"/>
    </location>
</feature>
<dbReference type="GO" id="GO:0071555">
    <property type="term" value="P:cell wall organization"/>
    <property type="evidence" value="ECO:0007669"/>
    <property type="project" value="UniProtKB-KW"/>
</dbReference>
<evidence type="ECO:0000256" key="11">
    <source>
        <dbReference type="ARBA" id="ARBA00022984"/>
    </source>
</evidence>
<dbReference type="GO" id="GO:0008658">
    <property type="term" value="F:penicillin binding"/>
    <property type="evidence" value="ECO:0007669"/>
    <property type="project" value="InterPro"/>
</dbReference>
<keyword evidence="21" id="KW-1185">Reference proteome</keyword>
<evidence type="ECO:0000256" key="14">
    <source>
        <dbReference type="ARBA" id="ARBA00023316"/>
    </source>
</evidence>
<keyword evidence="9" id="KW-0378">Hydrolase</keyword>
<gene>
    <name evidence="20" type="ORF">BHU72_04680</name>
</gene>
<dbReference type="InterPro" id="IPR023346">
    <property type="entry name" value="Lysozyme-like_dom_sf"/>
</dbReference>
<feature type="transmembrane region" description="Helical" evidence="17">
    <location>
        <begin position="12"/>
        <end position="30"/>
    </location>
</feature>
<keyword evidence="5" id="KW-0121">Carboxypeptidase</keyword>
<dbReference type="GO" id="GO:0030288">
    <property type="term" value="C:outer membrane-bounded periplasmic space"/>
    <property type="evidence" value="ECO:0007669"/>
    <property type="project" value="TreeGrafter"/>
</dbReference>
<dbReference type="InterPro" id="IPR001264">
    <property type="entry name" value="Glyco_trans_51"/>
</dbReference>
<dbReference type="RefSeq" id="WP_069702215.1">
    <property type="nucleotide sequence ID" value="NZ_MJAT01000022.1"/>
</dbReference>
<keyword evidence="17" id="KW-0812">Transmembrane</keyword>
<dbReference type="Gene3D" id="3.40.710.10">
    <property type="entry name" value="DD-peptidase/beta-lactamase superfamily"/>
    <property type="match status" value="1"/>
</dbReference>
<comment type="subcellular location">
    <subcellularLocation>
        <location evidence="1">Cell membrane</location>
    </subcellularLocation>
</comment>
<keyword evidence="17" id="KW-1133">Transmembrane helix</keyword>
<dbReference type="GO" id="GO:0009002">
    <property type="term" value="F:serine-type D-Ala-D-Ala carboxypeptidase activity"/>
    <property type="evidence" value="ECO:0007669"/>
    <property type="project" value="UniProtKB-EC"/>
</dbReference>
<dbReference type="GO" id="GO:0009252">
    <property type="term" value="P:peptidoglycan biosynthetic process"/>
    <property type="evidence" value="ECO:0007669"/>
    <property type="project" value="UniProtKB-KW"/>
</dbReference>
<comment type="catalytic activity">
    <reaction evidence="15">
        <text>Preferential cleavage: (Ac)2-L-Lys-D-Ala-|-D-Ala. Also transpeptidation of peptidyl-alanyl moieties that are N-acyl substituents of D-alanine.</text>
        <dbReference type="EC" id="3.4.16.4"/>
    </reaction>
</comment>
<comment type="caution">
    <text evidence="20">The sequence shown here is derived from an EMBL/GenBank/DDBJ whole genome shotgun (WGS) entry which is preliminary data.</text>
</comment>
<name>A0A1E5L5Y3_9FIRM</name>